<name>A0A9P1FH71_9DINO</name>
<keyword evidence="3" id="KW-1185">Reference proteome</keyword>
<dbReference type="AlphaFoldDB" id="A0A9P1FH71"/>
<organism evidence="1">
    <name type="scientific">Cladocopium goreaui</name>
    <dbReference type="NCBI Taxonomy" id="2562237"/>
    <lineage>
        <taxon>Eukaryota</taxon>
        <taxon>Sar</taxon>
        <taxon>Alveolata</taxon>
        <taxon>Dinophyceae</taxon>
        <taxon>Suessiales</taxon>
        <taxon>Symbiodiniaceae</taxon>
        <taxon>Cladocopium</taxon>
    </lineage>
</organism>
<reference evidence="2 3" key="2">
    <citation type="submission" date="2024-05" db="EMBL/GenBank/DDBJ databases">
        <authorList>
            <person name="Chen Y."/>
            <person name="Shah S."/>
            <person name="Dougan E. K."/>
            <person name="Thang M."/>
            <person name="Chan C."/>
        </authorList>
    </citation>
    <scope>NUCLEOTIDE SEQUENCE [LARGE SCALE GENOMIC DNA]</scope>
</reference>
<dbReference type="Proteomes" id="UP001152797">
    <property type="component" value="Unassembled WGS sequence"/>
</dbReference>
<evidence type="ECO:0000313" key="1">
    <source>
        <dbReference type="EMBL" id="CAI3976939.1"/>
    </source>
</evidence>
<dbReference type="EMBL" id="CAMXCT030000307">
    <property type="protein sequence ID" value="CAL4764251.1"/>
    <property type="molecule type" value="Genomic_DNA"/>
</dbReference>
<reference evidence="1" key="1">
    <citation type="submission" date="2022-10" db="EMBL/GenBank/DDBJ databases">
        <authorList>
            <person name="Chen Y."/>
            <person name="Dougan E. K."/>
            <person name="Chan C."/>
            <person name="Rhodes N."/>
            <person name="Thang M."/>
        </authorList>
    </citation>
    <scope>NUCLEOTIDE SEQUENCE</scope>
</reference>
<dbReference type="EMBL" id="CAMXCT010000307">
    <property type="protein sequence ID" value="CAI3976939.1"/>
    <property type="molecule type" value="Genomic_DNA"/>
</dbReference>
<proteinExistence type="predicted"/>
<comment type="caution">
    <text evidence="1">The sequence shown here is derived from an EMBL/GenBank/DDBJ whole genome shotgun (WGS) entry which is preliminary data.</text>
</comment>
<accession>A0A9P1FH71</accession>
<evidence type="ECO:0000313" key="2">
    <source>
        <dbReference type="EMBL" id="CAL4764251.1"/>
    </source>
</evidence>
<evidence type="ECO:0000313" key="3">
    <source>
        <dbReference type="Proteomes" id="UP001152797"/>
    </source>
</evidence>
<dbReference type="EMBL" id="CAMXCT020000307">
    <property type="protein sequence ID" value="CAL1130314.1"/>
    <property type="molecule type" value="Genomic_DNA"/>
</dbReference>
<sequence>MKQRMWCSFSADPAQQLSQAAGFSDTRAPAKSMFWFLKTDTMRAKSDWENQALGFQHPGGLQSLISFLFSTSATTSGKSPRVSCVVAGASANTKRDGTNVLSANNCRDI</sequence>
<gene>
    <name evidence="1" type="ORF">C1SCF055_LOCUS5121</name>
</gene>
<protein>
    <submittedName>
        <fullName evidence="1">Uncharacterized protein</fullName>
    </submittedName>
</protein>